<dbReference type="AlphaFoldDB" id="C7NRX8"/>
<keyword evidence="7" id="KW-1185">Reference proteome</keyword>
<dbReference type="GeneID" id="8385240"/>
<dbReference type="Proteomes" id="UP000002071">
    <property type="component" value="Chromosome"/>
</dbReference>
<feature type="domain" description="S1 motif" evidence="5">
    <location>
        <begin position="38"/>
        <end position="103"/>
    </location>
</feature>
<dbReference type="InterPro" id="IPR050437">
    <property type="entry name" value="Ribos_protein_bS1-like"/>
</dbReference>
<evidence type="ECO:0000259" key="5">
    <source>
        <dbReference type="PROSITE" id="PS50126"/>
    </source>
</evidence>
<evidence type="ECO:0000256" key="1">
    <source>
        <dbReference type="ARBA" id="ARBA00006767"/>
    </source>
</evidence>
<feature type="compositionally biased region" description="Acidic residues" evidence="4">
    <location>
        <begin position="202"/>
        <end position="213"/>
    </location>
</feature>
<accession>C7NRX8</accession>
<feature type="compositionally biased region" description="Low complexity" evidence="4">
    <location>
        <begin position="185"/>
        <end position="201"/>
    </location>
</feature>
<gene>
    <name evidence="6" type="ordered locus">Huta_2931</name>
</gene>
<name>C7NRX8_HALUD</name>
<sequence length="730" mass="79093">MGSCIICGTSVEGHICDIHEEDAVFEFRGSTPDELTPGRYYRGTVDGFAEFGVFVDIGDSVTGLLHESELDSRLESLSWQPGDTVYVRVTNVRDNGNVDLSWSIRQADDEFRGVLIDDPDEDHELLPEETDEPIDEQSTPDESPESTESESTDSKQTDATTTGAVRTREDSQTGGGAVGLEESESASAADESASAGSADVEGTADEDVEDEPAEAERTPEPPSVDVGDLEGWIGDTVRITGEIVDARQTSGPTVFELRDGTGSVDCAAFVEAGVRAYPSVEEGAVVEIDGEVRERRGELQVETEELELFDEDKREAVLEEIEATLSERARPDEIDPLVADEAVAAESESIRDVVGEIRRAVLEDRPVIVRHSATTDGYVGGAAIERAVLPLVRDRHDRRDAEYHYIDRRPIEGDVYGLDDATTDVTRMLGDRERHDENLPLLVFVAAGGTEESLDGFELLDVYDASKVVIDTVAESTIVDTVDAALAPKADATSVAIADGTTRGPTASALAATVGAHVEEDVRPDLAHLPAVSYWGEVPEAYAAAAAEAGYDGTAVSEIREAVALEAYYQSYEDKRELVTDLLFGGRETTDADVRGLASHVSEQFREKLDVAVETAQENLDRRSVGDETIGVLDIDRFTHTYDFPPATLLLDELYRRSDDLTAIVGVDEDELHVRSGHELDVRELVDAADETVEGADLEPLSTRSHRIEFLAGQRSTVVDAVLDAIVDSV</sequence>
<evidence type="ECO:0000256" key="4">
    <source>
        <dbReference type="SAM" id="MobiDB-lite"/>
    </source>
</evidence>
<keyword evidence="6" id="KW-0378">Hydrolase</keyword>
<dbReference type="GO" id="GO:0003735">
    <property type="term" value="F:structural constituent of ribosome"/>
    <property type="evidence" value="ECO:0007669"/>
    <property type="project" value="TreeGrafter"/>
</dbReference>
<dbReference type="GO" id="GO:1990904">
    <property type="term" value="C:ribonucleoprotein complex"/>
    <property type="evidence" value="ECO:0007669"/>
    <property type="project" value="UniProtKB-KW"/>
</dbReference>
<dbReference type="Pfam" id="PF00575">
    <property type="entry name" value="S1"/>
    <property type="match status" value="1"/>
</dbReference>
<dbReference type="eggNOG" id="arCOG00429">
    <property type="taxonomic scope" value="Archaea"/>
</dbReference>
<feature type="compositionally biased region" description="Acidic residues" evidence="4">
    <location>
        <begin position="121"/>
        <end position="151"/>
    </location>
</feature>
<organism evidence="6 7">
    <name type="scientific">Halorhabdus utahensis (strain DSM 12940 / JCM 11049 / AX-2)</name>
    <dbReference type="NCBI Taxonomy" id="519442"/>
    <lineage>
        <taxon>Archaea</taxon>
        <taxon>Methanobacteriati</taxon>
        <taxon>Methanobacteriota</taxon>
        <taxon>Stenosarchaea group</taxon>
        <taxon>Halobacteria</taxon>
        <taxon>Halobacteriales</taxon>
        <taxon>Haloarculaceae</taxon>
        <taxon>Halorhabdus</taxon>
    </lineage>
</organism>
<dbReference type="PANTHER" id="PTHR10724:SF7">
    <property type="entry name" value="SMALL RIBOSOMAL SUBUNIT PROTEIN BS1C"/>
    <property type="match status" value="1"/>
</dbReference>
<dbReference type="Gene3D" id="2.40.50.140">
    <property type="entry name" value="Nucleic acid-binding proteins"/>
    <property type="match status" value="2"/>
</dbReference>
<dbReference type="GO" id="GO:0006412">
    <property type="term" value="P:translation"/>
    <property type="evidence" value="ECO:0007669"/>
    <property type="project" value="TreeGrafter"/>
</dbReference>
<dbReference type="EMBL" id="CP001687">
    <property type="protein sequence ID" value="ACV13092.1"/>
    <property type="molecule type" value="Genomic_DNA"/>
</dbReference>
<keyword evidence="6" id="KW-0347">Helicase</keyword>
<dbReference type="STRING" id="519442.Huta_2931"/>
<dbReference type="OrthoDB" id="60224at2157"/>
<dbReference type="InterPro" id="IPR012340">
    <property type="entry name" value="NA-bd_OB-fold"/>
</dbReference>
<dbReference type="SUPFAM" id="SSF50249">
    <property type="entry name" value="Nucleic acid-binding proteins"/>
    <property type="match status" value="2"/>
</dbReference>
<evidence type="ECO:0000313" key="7">
    <source>
        <dbReference type="Proteomes" id="UP000002071"/>
    </source>
</evidence>
<dbReference type="CDD" id="cd04487">
    <property type="entry name" value="RecJ_OBF2_like"/>
    <property type="match status" value="1"/>
</dbReference>
<dbReference type="Pfam" id="PF01336">
    <property type="entry name" value="tRNA_anti-codon"/>
    <property type="match status" value="1"/>
</dbReference>
<evidence type="ECO:0000313" key="6">
    <source>
        <dbReference type="EMBL" id="ACV13092.1"/>
    </source>
</evidence>
<dbReference type="RefSeq" id="WP_015790654.1">
    <property type="nucleotide sequence ID" value="NC_013158.1"/>
</dbReference>
<reference evidence="6 7" key="1">
    <citation type="journal article" date="2009" name="Stand. Genomic Sci.">
        <title>Complete genome sequence of Halorhabdus utahensis type strain (AX-2).</title>
        <authorList>
            <person name="Anderson I."/>
            <person name="Tindall B.J."/>
            <person name="Pomrenke H."/>
            <person name="Goker M."/>
            <person name="Lapidus A."/>
            <person name="Nolan M."/>
            <person name="Copeland A."/>
            <person name="Glavina Del Rio T."/>
            <person name="Chen F."/>
            <person name="Tice H."/>
            <person name="Cheng J.F."/>
            <person name="Lucas S."/>
            <person name="Chertkov O."/>
            <person name="Bruce D."/>
            <person name="Brettin T."/>
            <person name="Detter J.C."/>
            <person name="Han C."/>
            <person name="Goodwin L."/>
            <person name="Land M."/>
            <person name="Hauser L."/>
            <person name="Chang Y.J."/>
            <person name="Jeffries C.D."/>
            <person name="Pitluck S."/>
            <person name="Pati A."/>
            <person name="Mavromatis K."/>
            <person name="Ivanova N."/>
            <person name="Ovchinnikova G."/>
            <person name="Chen A."/>
            <person name="Palaniappan K."/>
            <person name="Chain P."/>
            <person name="Rohde M."/>
            <person name="Bristow J."/>
            <person name="Eisen J.A."/>
            <person name="Markowitz V."/>
            <person name="Hugenholtz P."/>
            <person name="Kyrpides N.C."/>
            <person name="Klenk H.P."/>
        </authorList>
    </citation>
    <scope>NUCLEOTIDE SEQUENCE [LARGE SCALE GENOMIC DNA]</scope>
    <source>
        <strain evidence="7">DSM 12940 / JCM 11049 / AX-2</strain>
    </source>
</reference>
<keyword evidence="3" id="KW-0687">Ribonucleoprotein</keyword>
<dbReference type="GO" id="GO:0005840">
    <property type="term" value="C:ribosome"/>
    <property type="evidence" value="ECO:0007669"/>
    <property type="project" value="UniProtKB-KW"/>
</dbReference>
<keyword evidence="6" id="KW-0067">ATP-binding</keyword>
<dbReference type="KEGG" id="hut:Huta_2931"/>
<dbReference type="PANTHER" id="PTHR10724">
    <property type="entry name" value="30S RIBOSOMAL PROTEIN S1"/>
    <property type="match status" value="1"/>
</dbReference>
<dbReference type="InterPro" id="IPR004365">
    <property type="entry name" value="NA-bd_OB_tRNA"/>
</dbReference>
<protein>
    <submittedName>
        <fullName evidence="6">Nucleic acid binding OB-fold tRNA/helicase-type</fullName>
    </submittedName>
</protein>
<dbReference type="PROSITE" id="PS50126">
    <property type="entry name" value="S1"/>
    <property type="match status" value="1"/>
</dbReference>
<keyword evidence="6" id="KW-0547">Nucleotide-binding</keyword>
<dbReference type="GO" id="GO:0003729">
    <property type="term" value="F:mRNA binding"/>
    <property type="evidence" value="ECO:0007669"/>
    <property type="project" value="TreeGrafter"/>
</dbReference>
<evidence type="ECO:0000256" key="3">
    <source>
        <dbReference type="ARBA" id="ARBA00023274"/>
    </source>
</evidence>
<dbReference type="InterPro" id="IPR003029">
    <property type="entry name" value="S1_domain"/>
</dbReference>
<dbReference type="GO" id="GO:0004386">
    <property type="term" value="F:helicase activity"/>
    <property type="evidence" value="ECO:0007669"/>
    <property type="project" value="UniProtKB-KW"/>
</dbReference>
<dbReference type="SMART" id="SM00316">
    <property type="entry name" value="S1"/>
    <property type="match status" value="1"/>
</dbReference>
<dbReference type="HOGENOM" id="CLU_018957_1_0_2"/>
<feature type="region of interest" description="Disordered" evidence="4">
    <location>
        <begin position="121"/>
        <end position="229"/>
    </location>
</feature>
<evidence type="ECO:0000256" key="2">
    <source>
        <dbReference type="ARBA" id="ARBA00022980"/>
    </source>
</evidence>
<proteinExistence type="inferred from homology"/>
<comment type="similarity">
    <text evidence="1">Belongs to the bacterial ribosomal protein bS1 family.</text>
</comment>
<keyword evidence="2" id="KW-0689">Ribosomal protein</keyword>